<feature type="region of interest" description="Disordered" evidence="1">
    <location>
        <begin position="122"/>
        <end position="159"/>
    </location>
</feature>
<evidence type="ECO:0000313" key="3">
    <source>
        <dbReference type="Proteomes" id="UP000002669"/>
    </source>
</evidence>
<evidence type="ECO:0000256" key="1">
    <source>
        <dbReference type="SAM" id="MobiDB-lite"/>
    </source>
</evidence>
<name>E5QZR5_ARTGP</name>
<dbReference type="Proteomes" id="UP000002669">
    <property type="component" value="Unassembled WGS sequence"/>
</dbReference>
<sequence length="192" mass="22267">MGQEVRRRAAREERSREKMMTMAMAASARETVILTLLSRLLFFSSFSSPSQHRWCNWLTAEVRPSHAPNLLPFYLPGFFTSAALDLCLKEAKPEVWLVTSWYTCMHAFGTCKSQRVHGKSLRYGNSMHAKAGEKKRRGNEKGEKKEKKEEDARGKKVDWPAVEARTRETRCIKVQKPCFHLLHRRYKHKGAK</sequence>
<dbReference type="InParanoid" id="E5QZR5"/>
<gene>
    <name evidence="2" type="ORF">MGYG_01251</name>
</gene>
<protein>
    <submittedName>
        <fullName evidence="2">Uncharacterized protein</fullName>
    </submittedName>
</protein>
<dbReference type="VEuPathDB" id="FungiDB:MGYG_01251"/>
<dbReference type="AlphaFoldDB" id="E5QZR5"/>
<dbReference type="GeneID" id="10032493"/>
<proteinExistence type="predicted"/>
<accession>E5QZR5</accession>
<keyword evidence="3" id="KW-1185">Reference proteome</keyword>
<dbReference type="EMBL" id="DS989822">
    <property type="protein sequence ID" value="EFQ98216.1"/>
    <property type="molecule type" value="Genomic_DNA"/>
</dbReference>
<organism evidence="3">
    <name type="scientific">Arthroderma gypseum (strain ATCC MYA-4604 / CBS 118893)</name>
    <name type="common">Microsporum gypseum</name>
    <dbReference type="NCBI Taxonomy" id="535722"/>
    <lineage>
        <taxon>Eukaryota</taxon>
        <taxon>Fungi</taxon>
        <taxon>Dikarya</taxon>
        <taxon>Ascomycota</taxon>
        <taxon>Pezizomycotina</taxon>
        <taxon>Eurotiomycetes</taxon>
        <taxon>Eurotiomycetidae</taxon>
        <taxon>Onygenales</taxon>
        <taxon>Arthrodermataceae</taxon>
        <taxon>Nannizzia</taxon>
    </lineage>
</organism>
<dbReference type="HOGENOM" id="CLU_1414833_0_0_1"/>
<feature type="compositionally biased region" description="Basic and acidic residues" evidence="1">
    <location>
        <begin position="139"/>
        <end position="159"/>
    </location>
</feature>
<reference evidence="3" key="1">
    <citation type="journal article" date="2012" name="MBio">
        <title>Comparative genome analysis of Trichophyton rubrum and related dermatophytes reveals candidate genes involved in infection.</title>
        <authorList>
            <person name="Martinez D.A."/>
            <person name="Oliver B.G."/>
            <person name="Graeser Y."/>
            <person name="Goldberg J.M."/>
            <person name="Li W."/>
            <person name="Martinez-Rossi N.M."/>
            <person name="Monod M."/>
            <person name="Shelest E."/>
            <person name="Barton R.C."/>
            <person name="Birch E."/>
            <person name="Brakhage A.A."/>
            <person name="Chen Z."/>
            <person name="Gurr S.J."/>
            <person name="Heiman D."/>
            <person name="Heitman J."/>
            <person name="Kosti I."/>
            <person name="Rossi A."/>
            <person name="Saif S."/>
            <person name="Samalova M."/>
            <person name="Saunders C.W."/>
            <person name="Shea T."/>
            <person name="Summerbell R.C."/>
            <person name="Xu J."/>
            <person name="Young S."/>
            <person name="Zeng Q."/>
            <person name="Birren B.W."/>
            <person name="Cuomo C.A."/>
            <person name="White T.C."/>
        </authorList>
    </citation>
    <scope>NUCLEOTIDE SEQUENCE [LARGE SCALE GENOMIC DNA]</scope>
    <source>
        <strain evidence="3">ATCC MYA-4604 / CBS 118893</strain>
    </source>
</reference>
<evidence type="ECO:0000313" key="2">
    <source>
        <dbReference type="EMBL" id="EFQ98216.1"/>
    </source>
</evidence>
<dbReference type="RefSeq" id="XP_003177168.1">
    <property type="nucleotide sequence ID" value="XM_003177120.1"/>
</dbReference>